<reference evidence="1" key="3">
    <citation type="submission" date="2006-07" db="EMBL/GenBank/DDBJ databases">
        <authorList>
            <person name="Buell R."/>
        </authorList>
    </citation>
    <scope>NUCLEOTIDE SEQUENCE</scope>
</reference>
<organism evidence="1">
    <name type="scientific">Oryza sativa subsp. japonica</name>
    <name type="common">Rice</name>
    <dbReference type="NCBI Taxonomy" id="39947"/>
    <lineage>
        <taxon>Eukaryota</taxon>
        <taxon>Viridiplantae</taxon>
        <taxon>Streptophyta</taxon>
        <taxon>Embryophyta</taxon>
        <taxon>Tracheophyta</taxon>
        <taxon>Spermatophyta</taxon>
        <taxon>Magnoliopsida</taxon>
        <taxon>Liliopsida</taxon>
        <taxon>Poales</taxon>
        <taxon>Poaceae</taxon>
        <taxon>BOP clade</taxon>
        <taxon>Oryzoideae</taxon>
        <taxon>Oryzeae</taxon>
        <taxon>Oryzinae</taxon>
        <taxon>Oryza</taxon>
        <taxon>Oryza sativa</taxon>
    </lineage>
</organism>
<dbReference type="EMBL" id="DP000086">
    <property type="protein sequence ID" value="ABG66283.1"/>
    <property type="molecule type" value="Genomic_DNA"/>
</dbReference>
<protein>
    <submittedName>
        <fullName evidence="1">Uncharacterized protein</fullName>
    </submittedName>
</protein>
<sequence length="45" mass="4658">MAATQPGAGVNTELELNQTVSTPTKIGVKLGAALQQNAKDMEMSL</sequence>
<reference evidence="1" key="2">
    <citation type="submission" date="2003-05" db="EMBL/GenBank/DDBJ databases">
        <authorList>
            <person name="Buell C.R."/>
            <person name="Wing R.A."/>
            <person name="McCombie W.R."/>
            <person name="Messing J."/>
            <person name="Yuan Q."/>
            <person name="Ouyang S."/>
        </authorList>
    </citation>
    <scope>NUCLEOTIDE SEQUENCE</scope>
</reference>
<proteinExistence type="predicted"/>
<gene>
    <name evidence="1" type="ordered locus">LOC_Os10g42234</name>
</gene>
<name>Q108W2_ORYSJ</name>
<accession>Q108W2</accession>
<evidence type="ECO:0000313" key="1">
    <source>
        <dbReference type="EMBL" id="ABG66283.1"/>
    </source>
</evidence>
<reference evidence="1" key="1">
    <citation type="journal article" date="2003" name="Science">
        <title>In-depth view of structure, activity, and evolution of rice chromosome 10.</title>
        <authorList>
            <consortium name="Rice Chromosome 10 Sequencing Consortium"/>
        </authorList>
    </citation>
    <scope>NUCLEOTIDE SEQUENCE [LARGE SCALE GENOMIC DNA]</scope>
</reference>
<dbReference type="AlphaFoldDB" id="Q108W2"/>